<keyword evidence="1" id="KW-1133">Transmembrane helix</keyword>
<accession>A0A3N6LVX7</accession>
<organism evidence="2 3">
    <name type="scientific">Natrarchaeobius chitinivorans</name>
    <dbReference type="NCBI Taxonomy" id="1679083"/>
    <lineage>
        <taxon>Archaea</taxon>
        <taxon>Methanobacteriati</taxon>
        <taxon>Methanobacteriota</taxon>
        <taxon>Stenosarchaea group</taxon>
        <taxon>Halobacteria</taxon>
        <taxon>Halobacteriales</taxon>
        <taxon>Natrialbaceae</taxon>
        <taxon>Natrarchaeobius</taxon>
    </lineage>
</organism>
<evidence type="ECO:0000313" key="3">
    <source>
        <dbReference type="Proteomes" id="UP000282323"/>
    </source>
</evidence>
<feature type="transmembrane region" description="Helical" evidence="1">
    <location>
        <begin position="20"/>
        <end position="37"/>
    </location>
</feature>
<dbReference type="Proteomes" id="UP000282323">
    <property type="component" value="Unassembled WGS sequence"/>
</dbReference>
<dbReference type="OrthoDB" id="200287at2157"/>
<gene>
    <name evidence="2" type="ORF">EA473_11440</name>
</gene>
<dbReference type="EMBL" id="REGA01000008">
    <property type="protein sequence ID" value="RQG94683.1"/>
    <property type="molecule type" value="Genomic_DNA"/>
</dbReference>
<keyword evidence="1" id="KW-0812">Transmembrane</keyword>
<dbReference type="AlphaFoldDB" id="A0A3N6LVX7"/>
<keyword evidence="1" id="KW-0472">Membrane</keyword>
<keyword evidence="3" id="KW-1185">Reference proteome</keyword>
<sequence>MTGGLLAQFREHPVALTLEVGSVLVCVLLFVGVLVLLASGPPTGTATPWLAVVGIGAAFVLFWTALVPLYERTVGPI</sequence>
<dbReference type="RefSeq" id="WP_124195755.1">
    <property type="nucleotide sequence ID" value="NZ_REGA01000008.1"/>
</dbReference>
<protein>
    <submittedName>
        <fullName evidence="2">Uncharacterized protein</fullName>
    </submittedName>
</protein>
<comment type="caution">
    <text evidence="2">The sequence shown here is derived from an EMBL/GenBank/DDBJ whole genome shotgun (WGS) entry which is preliminary data.</text>
</comment>
<feature type="transmembrane region" description="Helical" evidence="1">
    <location>
        <begin position="49"/>
        <end position="70"/>
    </location>
</feature>
<evidence type="ECO:0000256" key="1">
    <source>
        <dbReference type="SAM" id="Phobius"/>
    </source>
</evidence>
<name>A0A3N6LVX7_NATCH</name>
<proteinExistence type="predicted"/>
<evidence type="ECO:0000313" key="2">
    <source>
        <dbReference type="EMBL" id="RQG94683.1"/>
    </source>
</evidence>
<reference evidence="2 3" key="1">
    <citation type="submission" date="2018-10" db="EMBL/GenBank/DDBJ databases">
        <title>Natrarchaeobius chitinivorans gen. nov., sp. nov., and Natrarchaeobius haloalkaliphilus sp. nov., alkaliphilic, chitin-utilizing haloarchaea from hypersaline alkaline lakes.</title>
        <authorList>
            <person name="Sorokin D.Y."/>
            <person name="Elcheninov A.G."/>
            <person name="Kostrikina N.A."/>
            <person name="Bale N.J."/>
            <person name="Sinninghe Damste J.S."/>
            <person name="Khijniak T.V."/>
            <person name="Kublanov I.V."/>
            <person name="Toshchakov S.V."/>
        </authorList>
    </citation>
    <scope>NUCLEOTIDE SEQUENCE [LARGE SCALE GENOMIC DNA]</scope>
    <source>
        <strain evidence="2 3">AArcht4T</strain>
    </source>
</reference>